<feature type="region of interest" description="Disordered" evidence="1">
    <location>
        <begin position="355"/>
        <end position="400"/>
    </location>
</feature>
<keyword evidence="3" id="KW-1185">Reference proteome</keyword>
<feature type="region of interest" description="Disordered" evidence="1">
    <location>
        <begin position="1"/>
        <end position="32"/>
    </location>
</feature>
<feature type="compositionally biased region" description="Low complexity" evidence="1">
    <location>
        <begin position="360"/>
        <end position="400"/>
    </location>
</feature>
<feature type="compositionally biased region" description="Low complexity" evidence="1">
    <location>
        <begin position="431"/>
        <end position="440"/>
    </location>
</feature>
<evidence type="ECO:0000313" key="3">
    <source>
        <dbReference type="Proteomes" id="UP000274922"/>
    </source>
</evidence>
<gene>
    <name evidence="2" type="ORF">CXG81DRAFT_21300</name>
</gene>
<feature type="region of interest" description="Disordered" evidence="1">
    <location>
        <begin position="181"/>
        <end position="209"/>
    </location>
</feature>
<evidence type="ECO:0000256" key="1">
    <source>
        <dbReference type="SAM" id="MobiDB-lite"/>
    </source>
</evidence>
<feature type="region of interest" description="Disordered" evidence="1">
    <location>
        <begin position="47"/>
        <end position="82"/>
    </location>
</feature>
<sequence>MLLSGLADRGSTGRVPAAGEAAAPPGKPSHAAMTAALAASLAAPAPAAPHATVPGHTPRGPAPAHAPPRPSGASSMAASADSPLPAPTLTLVGKPATWAGAGADAAVGAANAAAVPWAASRHGALPAPVRVERTADLAGMSAAEMAAAAADDATPRLLGPTPTPGASPASIAATSELDWPLVVSTPGTPPPPPAARPAARPTEEDAEALDDVAAADPSAGGTVALTAAQALQLGFRRSSMPERMPSHAAAGAASAARADAQDARDGAASRAALSHEHVGAAAAAAAATTTAADDDDAASPARTAVPITTAGQSSRSETLLSPPRRLPASAAPEAGSAPTELADAAHGRAWTLPSLLGRRPASPTAPLAHAAAAAGEAAAAPPGKGARPASPATGAAATAPHATTTSFASLATLAHRVTSLARSLTSRLALDSEPGLSRSSADGDDADGRGHRAAGKQVTFAVENVHHFHNDWTERCIQHRRAMLKDKAWWRRWRLEIKLWLHERRYGRRAPATPVMGESQVALPVAPPPNAPASVEILTAPLPVPAAIPAASPSAASSQSMSIALLMP</sequence>
<feature type="compositionally biased region" description="Low complexity" evidence="1">
    <location>
        <begin position="47"/>
        <end position="59"/>
    </location>
</feature>
<feature type="region of interest" description="Disordered" evidence="1">
    <location>
        <begin position="431"/>
        <end position="453"/>
    </location>
</feature>
<feature type="compositionally biased region" description="Basic and acidic residues" evidence="1">
    <location>
        <begin position="259"/>
        <end position="272"/>
    </location>
</feature>
<evidence type="ECO:0000313" key="2">
    <source>
        <dbReference type="EMBL" id="RKO98475.1"/>
    </source>
</evidence>
<proteinExistence type="predicted"/>
<feature type="compositionally biased region" description="Low complexity" evidence="1">
    <location>
        <begin position="319"/>
        <end position="338"/>
    </location>
</feature>
<feature type="compositionally biased region" description="Low complexity" evidence="1">
    <location>
        <begin position="248"/>
        <end position="258"/>
    </location>
</feature>
<organism evidence="2 3">
    <name type="scientific">Caulochytrium protostelioides</name>
    <dbReference type="NCBI Taxonomy" id="1555241"/>
    <lineage>
        <taxon>Eukaryota</taxon>
        <taxon>Fungi</taxon>
        <taxon>Fungi incertae sedis</taxon>
        <taxon>Chytridiomycota</taxon>
        <taxon>Chytridiomycota incertae sedis</taxon>
        <taxon>Chytridiomycetes</taxon>
        <taxon>Caulochytriales</taxon>
        <taxon>Caulochytriaceae</taxon>
        <taxon>Caulochytrium</taxon>
    </lineage>
</organism>
<name>A0A4P9X0Q5_9FUNG</name>
<feature type="compositionally biased region" description="Low complexity" evidence="1">
    <location>
        <begin position="16"/>
        <end position="32"/>
    </location>
</feature>
<dbReference type="EMBL" id="ML014426">
    <property type="protein sequence ID" value="RKO98475.1"/>
    <property type="molecule type" value="Genomic_DNA"/>
</dbReference>
<dbReference type="AlphaFoldDB" id="A0A4P9X0Q5"/>
<feature type="region of interest" description="Disordered" evidence="1">
    <location>
        <begin position="240"/>
        <end position="272"/>
    </location>
</feature>
<feature type="compositionally biased region" description="Polar residues" evidence="1">
    <location>
        <begin position="309"/>
        <end position="318"/>
    </location>
</feature>
<feature type="compositionally biased region" description="Low complexity" evidence="1">
    <location>
        <begin position="71"/>
        <end position="82"/>
    </location>
</feature>
<accession>A0A4P9X0Q5</accession>
<reference evidence="3" key="1">
    <citation type="journal article" date="2018" name="Nat. Microbiol.">
        <title>Leveraging single-cell genomics to expand the fungal tree of life.</title>
        <authorList>
            <person name="Ahrendt S.R."/>
            <person name="Quandt C.A."/>
            <person name="Ciobanu D."/>
            <person name="Clum A."/>
            <person name="Salamov A."/>
            <person name="Andreopoulos B."/>
            <person name="Cheng J.F."/>
            <person name="Woyke T."/>
            <person name="Pelin A."/>
            <person name="Henrissat B."/>
            <person name="Reynolds N.K."/>
            <person name="Benny G.L."/>
            <person name="Smith M.E."/>
            <person name="James T.Y."/>
            <person name="Grigoriev I.V."/>
        </authorList>
    </citation>
    <scope>NUCLEOTIDE SEQUENCE [LARGE SCALE GENOMIC DNA]</scope>
    <source>
        <strain evidence="3">ATCC 52028</strain>
    </source>
</reference>
<dbReference type="Proteomes" id="UP000274922">
    <property type="component" value="Unassembled WGS sequence"/>
</dbReference>
<feature type="compositionally biased region" description="Pro residues" evidence="1">
    <location>
        <begin position="60"/>
        <end position="70"/>
    </location>
</feature>
<protein>
    <submittedName>
        <fullName evidence="2">Uncharacterized protein</fullName>
    </submittedName>
</protein>
<feature type="region of interest" description="Disordered" evidence="1">
    <location>
        <begin position="304"/>
        <end position="341"/>
    </location>
</feature>